<dbReference type="InterPro" id="IPR016024">
    <property type="entry name" value="ARM-type_fold"/>
</dbReference>
<evidence type="ECO:0000256" key="2">
    <source>
        <dbReference type="ARBA" id="ARBA00023306"/>
    </source>
</evidence>
<keyword evidence="2" id="KW-0131">Cell cycle</keyword>
<organism evidence="3">
    <name type="scientific">Prunus dulcis</name>
    <name type="common">Almond</name>
    <name type="synonym">Amygdalus dulcis</name>
    <dbReference type="NCBI Taxonomy" id="3755"/>
    <lineage>
        <taxon>Eukaryota</taxon>
        <taxon>Viridiplantae</taxon>
        <taxon>Streptophyta</taxon>
        <taxon>Embryophyta</taxon>
        <taxon>Tracheophyta</taxon>
        <taxon>Spermatophyta</taxon>
        <taxon>Magnoliopsida</taxon>
        <taxon>eudicotyledons</taxon>
        <taxon>Gunneridae</taxon>
        <taxon>Pentapetalae</taxon>
        <taxon>rosids</taxon>
        <taxon>fabids</taxon>
        <taxon>Rosales</taxon>
        <taxon>Rosaceae</taxon>
        <taxon>Amygdaloideae</taxon>
        <taxon>Amygdaleae</taxon>
        <taxon>Prunus</taxon>
    </lineage>
</organism>
<dbReference type="SUPFAM" id="SSF48371">
    <property type="entry name" value="ARM repeat"/>
    <property type="match status" value="1"/>
</dbReference>
<dbReference type="PANTHER" id="PTHR12634">
    <property type="entry name" value="SIT4 YEAST -ASSOCIATING PROTEIN-RELATED"/>
    <property type="match status" value="1"/>
</dbReference>
<reference evidence="3" key="1">
    <citation type="journal article" date="2019" name="Science">
        <title>Mutation of a bHLH transcription factor allowed almond domestication.</title>
        <authorList>
            <person name="Sanchez-Perez R."/>
            <person name="Pavan S."/>
            <person name="Mazzeo R."/>
            <person name="Moldovan C."/>
            <person name="Aiese Cigliano R."/>
            <person name="Del Cueto J."/>
            <person name="Ricciardi F."/>
            <person name="Lotti C."/>
            <person name="Ricciardi L."/>
            <person name="Dicenta F."/>
            <person name="Lopez-Marques R.L."/>
            <person name="Lindberg Moller B."/>
        </authorList>
    </citation>
    <scope>NUCLEOTIDE SEQUENCE</scope>
</reference>
<name>A0A4Y1RKT7_PRUDU</name>
<dbReference type="AlphaFoldDB" id="A0A4Y1RKT7"/>
<evidence type="ECO:0000313" key="3">
    <source>
        <dbReference type="EMBL" id="BBH04970.1"/>
    </source>
</evidence>
<dbReference type="PANTHER" id="PTHR12634:SF8">
    <property type="entry name" value="FIERY MOUNTAIN, ISOFORM D"/>
    <property type="match status" value="1"/>
</dbReference>
<dbReference type="GO" id="GO:0019888">
    <property type="term" value="F:protein phosphatase regulator activity"/>
    <property type="evidence" value="ECO:0007669"/>
    <property type="project" value="TreeGrafter"/>
</dbReference>
<sequence>MFGKKATHPKLIIFLGAHFLCLSIFTAFAPSSSPHRSLKRKLGFRLSSFKATDLPAPALKSPPLGFVPEEALDFLLLLLGFTDLRQLLLPSSAFSFFTMFWKLTALSASSPVESVLDKENFTLDELLDEEEVIQECKALNTRLINFLRDRAQVEQLLRYIVEEPPEDAESKRAFKFPFIACEVFTCEIDVILKTLVDEEELMNLLFSFLEPNRPHSALLAGYFSKVVVCLMIRKTVPLMNYVQAHQDVFRQLVDLIGITSIMEVLVRLVGADDHVYPNFVDVMQWLAESNLLEMIVDKLSPSNSPEVHANAAETLSAITRNAPSALANKLSSPSFVARIFGHALEDSHSKSSLVNSLSVCISLLDPKRSAVSSPLFHSFRSQHMYESPIPVNPDTVSAMLPKLGDLLMLLNVSSDEKTLPTTYGELRPPLGKYRLKFILRFYLVGVETSILTGVNIVEFIAVLLRSGNEDAEKELSDAIVDHLLRECDLIGKFLQTDKHPLLSGDTSKPTVPAAGKSAPRAGNLGHITRISNKLIQLGNSQSRVKACLQEHSEWSDWQTTVLQERNAVENVYRWACGRPTALQDRTRDSDDDDMNDRDYDVAALANNLSQAFRYKIYGNEDAGEDHRTLDRDDEDVYFDDESAEVVISSLRLGDDQGR</sequence>
<protein>
    <submittedName>
        <fullName evidence="3">SIT4 phosphatase-associated family protein</fullName>
    </submittedName>
</protein>
<evidence type="ECO:0000256" key="1">
    <source>
        <dbReference type="ARBA" id="ARBA00006180"/>
    </source>
</evidence>
<gene>
    <name evidence="3" type="ORF">Prudu_016234</name>
</gene>
<dbReference type="GO" id="GO:0019903">
    <property type="term" value="F:protein phosphatase binding"/>
    <property type="evidence" value="ECO:0007669"/>
    <property type="project" value="InterPro"/>
</dbReference>
<accession>A0A4Y1RKT7</accession>
<dbReference type="EMBL" id="AP019302">
    <property type="protein sequence ID" value="BBH04970.1"/>
    <property type="molecule type" value="Genomic_DNA"/>
</dbReference>
<dbReference type="Pfam" id="PF04499">
    <property type="entry name" value="SAPS"/>
    <property type="match status" value="2"/>
</dbReference>
<proteinExistence type="inferred from homology"/>
<dbReference type="InterPro" id="IPR007587">
    <property type="entry name" value="SAPS"/>
</dbReference>
<comment type="similarity">
    <text evidence="1">Belongs to the SAPS family.</text>
</comment>